<sequence length="77" mass="8727">MSKRVADENGQGPLKGGDRPEAMDVDDKEMGDFEDEFEDEFESEDEIFEAGVDGRPDAEREAEEGVLLALEFLLRRF</sequence>
<name>A0A8K0J0H2_9HYPO</name>
<accession>A0A8K0J0H2</accession>
<gene>
    <name evidence="2" type="ORF">E4U42_001991</name>
</gene>
<dbReference type="Proteomes" id="UP000811619">
    <property type="component" value="Unassembled WGS sequence"/>
</dbReference>
<protein>
    <submittedName>
        <fullName evidence="2">Uncharacterized protein</fullName>
    </submittedName>
</protein>
<feature type="region of interest" description="Disordered" evidence="1">
    <location>
        <begin position="1"/>
        <end position="43"/>
    </location>
</feature>
<feature type="non-terminal residue" evidence="2">
    <location>
        <position position="77"/>
    </location>
</feature>
<dbReference type="AlphaFoldDB" id="A0A8K0J0H2"/>
<organism evidence="2 3">
    <name type="scientific">Claviceps africana</name>
    <dbReference type="NCBI Taxonomy" id="83212"/>
    <lineage>
        <taxon>Eukaryota</taxon>
        <taxon>Fungi</taxon>
        <taxon>Dikarya</taxon>
        <taxon>Ascomycota</taxon>
        <taxon>Pezizomycotina</taxon>
        <taxon>Sordariomycetes</taxon>
        <taxon>Hypocreomycetidae</taxon>
        <taxon>Hypocreales</taxon>
        <taxon>Clavicipitaceae</taxon>
        <taxon>Claviceps</taxon>
    </lineage>
</organism>
<proteinExistence type="predicted"/>
<evidence type="ECO:0000256" key="1">
    <source>
        <dbReference type="SAM" id="MobiDB-lite"/>
    </source>
</evidence>
<reference evidence="2" key="1">
    <citation type="journal article" date="2020" name="bioRxiv">
        <title>Whole genome comparisons of ergot fungi reveals the divergence and evolution of species within the genus Claviceps are the result of varying mechanisms driving genome evolution and host range expansion.</title>
        <authorList>
            <person name="Wyka S.A."/>
            <person name="Mondo S.J."/>
            <person name="Liu M."/>
            <person name="Dettman J."/>
            <person name="Nalam V."/>
            <person name="Broders K.D."/>
        </authorList>
    </citation>
    <scope>NUCLEOTIDE SEQUENCE</scope>
    <source>
        <strain evidence="2">CCC 489</strain>
    </source>
</reference>
<feature type="compositionally biased region" description="Acidic residues" evidence="1">
    <location>
        <begin position="23"/>
        <end position="43"/>
    </location>
</feature>
<keyword evidence="3" id="KW-1185">Reference proteome</keyword>
<evidence type="ECO:0000313" key="3">
    <source>
        <dbReference type="Proteomes" id="UP000811619"/>
    </source>
</evidence>
<comment type="caution">
    <text evidence="2">The sequence shown here is derived from an EMBL/GenBank/DDBJ whole genome shotgun (WGS) entry which is preliminary data.</text>
</comment>
<evidence type="ECO:0000313" key="2">
    <source>
        <dbReference type="EMBL" id="KAG5912682.1"/>
    </source>
</evidence>
<dbReference type="EMBL" id="SRPY01001657">
    <property type="protein sequence ID" value="KAG5912682.1"/>
    <property type="molecule type" value="Genomic_DNA"/>
</dbReference>